<evidence type="ECO:0000313" key="3">
    <source>
        <dbReference type="Proteomes" id="UP000887540"/>
    </source>
</evidence>
<evidence type="ECO:0000313" key="4">
    <source>
        <dbReference type="WBParaSite" id="ACRNAN_scaffold14025.g17687.t1"/>
    </source>
</evidence>
<keyword evidence="1" id="KW-1133">Transmembrane helix</keyword>
<sequence>MVHSYMILSIMFLIIGTKYPSDLHQKLIETQDIILSNTILSRKGSGKIIASVDIILKKLQKPTLSIYVLGCFKLTNKVLSLSMFIIWILTEYFYAYKNVES</sequence>
<name>A0A914CSC8_9BILA</name>
<organism evidence="3 4">
    <name type="scientific">Acrobeloides nanus</name>
    <dbReference type="NCBI Taxonomy" id="290746"/>
    <lineage>
        <taxon>Eukaryota</taxon>
        <taxon>Metazoa</taxon>
        <taxon>Ecdysozoa</taxon>
        <taxon>Nematoda</taxon>
        <taxon>Chromadorea</taxon>
        <taxon>Rhabditida</taxon>
        <taxon>Tylenchina</taxon>
        <taxon>Cephalobomorpha</taxon>
        <taxon>Cephaloboidea</taxon>
        <taxon>Cephalobidae</taxon>
        <taxon>Acrobeloides</taxon>
    </lineage>
</organism>
<evidence type="ECO:0000256" key="1">
    <source>
        <dbReference type="SAM" id="Phobius"/>
    </source>
</evidence>
<keyword evidence="2" id="KW-0732">Signal</keyword>
<feature type="chain" id="PRO_5037081025" evidence="2">
    <location>
        <begin position="21"/>
        <end position="101"/>
    </location>
</feature>
<dbReference type="Proteomes" id="UP000887540">
    <property type="component" value="Unplaced"/>
</dbReference>
<feature type="transmembrane region" description="Helical" evidence="1">
    <location>
        <begin position="66"/>
        <end position="89"/>
    </location>
</feature>
<keyword evidence="1" id="KW-0812">Transmembrane</keyword>
<dbReference type="AlphaFoldDB" id="A0A914CSC8"/>
<keyword evidence="1" id="KW-0472">Membrane</keyword>
<dbReference type="WBParaSite" id="ACRNAN_scaffold14025.g17687.t1">
    <property type="protein sequence ID" value="ACRNAN_scaffold14025.g17687.t1"/>
    <property type="gene ID" value="ACRNAN_scaffold14025.g17687"/>
</dbReference>
<reference evidence="4" key="1">
    <citation type="submission" date="2022-11" db="UniProtKB">
        <authorList>
            <consortium name="WormBaseParasite"/>
        </authorList>
    </citation>
    <scope>IDENTIFICATION</scope>
</reference>
<keyword evidence="3" id="KW-1185">Reference proteome</keyword>
<evidence type="ECO:0000256" key="2">
    <source>
        <dbReference type="SAM" id="SignalP"/>
    </source>
</evidence>
<accession>A0A914CSC8</accession>
<proteinExistence type="predicted"/>
<feature type="signal peptide" evidence="2">
    <location>
        <begin position="1"/>
        <end position="20"/>
    </location>
</feature>
<protein>
    <submittedName>
        <fullName evidence="4">Uncharacterized protein</fullName>
    </submittedName>
</protein>